<keyword evidence="6 8" id="KW-0472">Membrane</keyword>
<feature type="transmembrane region" description="Helical" evidence="8">
    <location>
        <begin position="66"/>
        <end position="90"/>
    </location>
</feature>
<keyword evidence="10" id="KW-1185">Reference proteome</keyword>
<feature type="transmembrane region" description="Helical" evidence="8">
    <location>
        <begin position="102"/>
        <end position="123"/>
    </location>
</feature>
<comment type="similarity">
    <text evidence="2">Belongs to the polysaccharide synthase family.</text>
</comment>
<dbReference type="CDD" id="cd13127">
    <property type="entry name" value="MATE_tuaB_like"/>
    <property type="match status" value="1"/>
</dbReference>
<comment type="subcellular location">
    <subcellularLocation>
        <location evidence="1">Cell membrane</location>
        <topology evidence="1">Multi-pass membrane protein</topology>
    </subcellularLocation>
</comment>
<evidence type="ECO:0000256" key="1">
    <source>
        <dbReference type="ARBA" id="ARBA00004651"/>
    </source>
</evidence>
<evidence type="ECO:0000256" key="6">
    <source>
        <dbReference type="ARBA" id="ARBA00023136"/>
    </source>
</evidence>
<dbReference type="PANTHER" id="PTHR30250">
    <property type="entry name" value="PST FAMILY PREDICTED COLANIC ACID TRANSPORTER"/>
    <property type="match status" value="1"/>
</dbReference>
<dbReference type="RefSeq" id="WP_185663410.1">
    <property type="nucleotide sequence ID" value="NZ_JACLAW010000004.1"/>
</dbReference>
<dbReference type="PANTHER" id="PTHR30250:SF10">
    <property type="entry name" value="LIPOPOLYSACCHARIDE BIOSYNTHESIS PROTEIN WZXC"/>
    <property type="match status" value="1"/>
</dbReference>
<feature type="transmembrane region" description="Helical" evidence="8">
    <location>
        <begin position="192"/>
        <end position="214"/>
    </location>
</feature>
<dbReference type="EMBL" id="JACLAW010000004">
    <property type="protein sequence ID" value="MBC2665146.1"/>
    <property type="molecule type" value="Genomic_DNA"/>
</dbReference>
<name>A0A7X1FQL1_9SPHN</name>
<reference evidence="9 10" key="1">
    <citation type="submission" date="2020-08" db="EMBL/GenBank/DDBJ databases">
        <title>The genome sequence of type strain Novosphingobium flavum NBRC 111647.</title>
        <authorList>
            <person name="Liu Y."/>
        </authorList>
    </citation>
    <scope>NUCLEOTIDE SEQUENCE [LARGE SCALE GENOMIC DNA]</scope>
    <source>
        <strain evidence="9 10">NBRC 111647</strain>
    </source>
</reference>
<organism evidence="9 10">
    <name type="scientific">Novosphingobium flavum</name>
    <dbReference type="NCBI Taxonomy" id="1778672"/>
    <lineage>
        <taxon>Bacteria</taxon>
        <taxon>Pseudomonadati</taxon>
        <taxon>Pseudomonadota</taxon>
        <taxon>Alphaproteobacteria</taxon>
        <taxon>Sphingomonadales</taxon>
        <taxon>Sphingomonadaceae</taxon>
        <taxon>Novosphingobium</taxon>
    </lineage>
</organism>
<keyword evidence="5 8" id="KW-1133">Transmembrane helix</keyword>
<evidence type="ECO:0000256" key="3">
    <source>
        <dbReference type="ARBA" id="ARBA00022475"/>
    </source>
</evidence>
<gene>
    <name evidence="9" type="ORF">H7F51_06420</name>
</gene>
<feature type="transmembrane region" description="Helical" evidence="8">
    <location>
        <begin position="42"/>
        <end position="60"/>
    </location>
</feature>
<proteinExistence type="inferred from homology"/>
<dbReference type="Pfam" id="PF13440">
    <property type="entry name" value="Polysacc_synt_3"/>
    <property type="match status" value="1"/>
</dbReference>
<dbReference type="InterPro" id="IPR050833">
    <property type="entry name" value="Poly_Biosynth_Transport"/>
</dbReference>
<dbReference type="Proteomes" id="UP000566813">
    <property type="component" value="Unassembled WGS sequence"/>
</dbReference>
<comment type="caution">
    <text evidence="9">The sequence shown here is derived from an EMBL/GenBank/DDBJ whole genome shotgun (WGS) entry which is preliminary data.</text>
</comment>
<evidence type="ECO:0000313" key="9">
    <source>
        <dbReference type="EMBL" id="MBC2665146.1"/>
    </source>
</evidence>
<evidence type="ECO:0000256" key="7">
    <source>
        <dbReference type="SAM" id="MobiDB-lite"/>
    </source>
</evidence>
<keyword evidence="3" id="KW-1003">Cell membrane</keyword>
<feature type="transmembrane region" description="Helical" evidence="8">
    <location>
        <begin position="339"/>
        <end position="362"/>
    </location>
</feature>
<protein>
    <submittedName>
        <fullName evidence="9">Lipopolysaccharide biosynthesis protein</fullName>
    </submittedName>
</protein>
<dbReference type="AlphaFoldDB" id="A0A7X1FQL1"/>
<feature type="transmembrane region" description="Helical" evidence="8">
    <location>
        <begin position="129"/>
        <end position="150"/>
    </location>
</feature>
<evidence type="ECO:0000256" key="8">
    <source>
        <dbReference type="SAM" id="Phobius"/>
    </source>
</evidence>
<evidence type="ECO:0000256" key="4">
    <source>
        <dbReference type="ARBA" id="ARBA00022692"/>
    </source>
</evidence>
<dbReference type="GO" id="GO:0005886">
    <property type="term" value="C:plasma membrane"/>
    <property type="evidence" value="ECO:0007669"/>
    <property type="project" value="UniProtKB-SubCell"/>
</dbReference>
<evidence type="ECO:0000313" key="10">
    <source>
        <dbReference type="Proteomes" id="UP000566813"/>
    </source>
</evidence>
<feature type="region of interest" description="Disordered" evidence="7">
    <location>
        <begin position="1"/>
        <end position="23"/>
    </location>
</feature>
<feature type="transmembrane region" description="Helical" evidence="8">
    <location>
        <begin position="433"/>
        <end position="453"/>
    </location>
</feature>
<accession>A0A7X1FQL1</accession>
<sequence length="528" mass="55990">MTAPQPEDGRIGPAAEAVPRPADPDLRHGTVQGVFSLGTVRMGTNLAGALALVILAHLLTPRDFGIVAIASAVLGVVQSSTELSLSQALIQKDQVRPSQVDTAWTMSLIRSVLLVLLFLAIAWPLSLIYAVPGLIPVLVVSGATGAVLGLQNPFIILVTKDLRFWPLAIYLLALKVLSLGLAIALALMLRSYWAIIAGNALGAVIVTVWSYLLVPYRPRFCLRDARDIWSFSGWMFFKQVVETLNWRIDQLIIGAVVSKPALGIYAMADSLAVIPARETLHPIRWVLFPSFANLTHDAERLKKACLRAQSTLPMVAAPLGIGLALVAEPAVQVMLGPQWSAATPFVSIAAILYTFSTFSVALQPAAMAVGRTRLLFLQQVLALAVKVPLLVAGLLVGGLLGAALGRCLAELLSTLFEMVATRILTGIRVAAQLAAHATTIAGLIAMAAAILPLRHLLRADGWPALLQLALEVTAGGLGYVGAVLAIWHVTGRRDGPVTELLHVAARAGSALQGKAGLRRLRAATAPSR</sequence>
<evidence type="ECO:0000256" key="2">
    <source>
        <dbReference type="ARBA" id="ARBA00007430"/>
    </source>
</evidence>
<feature type="transmembrane region" description="Helical" evidence="8">
    <location>
        <begin position="162"/>
        <end position="186"/>
    </location>
</feature>
<evidence type="ECO:0000256" key="5">
    <source>
        <dbReference type="ARBA" id="ARBA00022989"/>
    </source>
</evidence>
<feature type="transmembrane region" description="Helical" evidence="8">
    <location>
        <begin position="465"/>
        <end position="487"/>
    </location>
</feature>
<keyword evidence="4 8" id="KW-0812">Transmembrane</keyword>